<keyword evidence="1" id="KW-0812">Transmembrane</keyword>
<dbReference type="PROSITE" id="PS52016">
    <property type="entry name" value="TONB_DEPENDENT_REC_3"/>
    <property type="match status" value="1"/>
</dbReference>
<keyword evidence="2" id="KW-0732">Signal</keyword>
<dbReference type="NCBIfam" id="TIGR04057">
    <property type="entry name" value="SusC_RagA_signa"/>
    <property type="match status" value="1"/>
</dbReference>
<comment type="similarity">
    <text evidence="1">Belongs to the TonB-dependent receptor family.</text>
</comment>
<sequence length="1010" mass="110744">MRDKAMMKRHWAALLLLCLCTFSAWAQSLNVKGKVTDANKEPLMGVSVVVKGTTKGVSTDMNGNYALDNVAKGATLEFSYIGMVTQNIAINGRNTINVQMKDENQQLEEVVVVGYGVQKKSSMTAAVSSVSAKEVQKQVTANVASALQGRTPGVEILQRGGIAGAEVNIVVRGAGSFGATAPLYIIDGAIADGLDALNPSDIESIEILKDGSAAAIYGSRAANGVVLVTTKDGKSGKTIVQVDASYSYQTPSKMLDMMNAEQWRTFANQVADNSPAYDRAPQNVNPTDPNRSTDWQDLYYRNAPMSSFNASVSGGSENSTFNTSLGYVRQEGIIIKSEYDKYMARINATFKKGRFSLSEKLSITNTKKVSPPGGRSLEMPTIPVTDEHGRYVSTAASKGYSITNTNISNPLAAIYKQDAFTRNTSATGSLAGTFKLMKGLQYKLNVAGTYVNTNTYKHVPAYDTFFNADGTADNKLNQTARTSLSEGRAENFNYTIDNLLTLNRTFQKKHHIDALLGTSWMREFYRKNSISSGVHDLGAPTVKTYNGEGVVGSNQENAALLSFFGRLNYDYSNKYLLSLSLRRDESSKFAKGHRVGYFPSVSVGWNLHSESWFNPELLSKLKLRASYGELGANFIDPYTFLNLAYGPVPAAFGNSRQYGYVTRFAQHDLTWETSISSNAAIEVGVLNNMLTLTAEYFIKRNNNLLAPLESLPSSGQTITINKGAVPNYNTASVENKGLEFSLEFRKKWDDLTLNFQTNLTYMQNKVLSLGEGVQPIRGELMSGKFNDRPTITKEGLPIGSFLGYKVVGTNDQGDFLFEGKDGTAKVAKQLKEEDKQVIGNPTPDFTFGYNLNLNYRNWDFTAFFQGVAGNEIFSAAKYDLYFNYDTNAPVDALNSWTPTNRNTKLPIAKTDNYSGGNALPSTFYIEDGSYLRLKNVQIGYTFPLTILKKIGGLRSLRIYGSAQNLFTLTKYSLYDPEVGSNALFNKGIDGLGTSPAINARVYNMGLKLTF</sequence>
<evidence type="ECO:0000256" key="1">
    <source>
        <dbReference type="PROSITE-ProRule" id="PRU01360"/>
    </source>
</evidence>
<keyword evidence="1" id="KW-1134">Transmembrane beta strand</keyword>
<gene>
    <name evidence="4" type="ORF">CGC53_09490</name>
</gene>
<dbReference type="InterPro" id="IPR039426">
    <property type="entry name" value="TonB-dep_rcpt-like"/>
</dbReference>
<keyword evidence="5" id="KW-1185">Reference proteome</keyword>
<feature type="domain" description="TonB-dependent receptor plug" evidence="3">
    <location>
        <begin position="120"/>
        <end position="225"/>
    </location>
</feature>
<accession>A0A250FBP2</accession>
<dbReference type="Proteomes" id="UP000217276">
    <property type="component" value="Chromosome"/>
</dbReference>
<comment type="subcellular location">
    <subcellularLocation>
        <location evidence="1">Cell outer membrane</location>
        <topology evidence="1">Multi-pass membrane protein</topology>
    </subcellularLocation>
</comment>
<dbReference type="Pfam" id="PF13715">
    <property type="entry name" value="CarbopepD_reg_2"/>
    <property type="match status" value="1"/>
</dbReference>
<keyword evidence="1" id="KW-0998">Cell outer membrane</keyword>
<keyword evidence="1" id="KW-0813">Transport</keyword>
<evidence type="ECO:0000313" key="5">
    <source>
        <dbReference type="Proteomes" id="UP000217276"/>
    </source>
</evidence>
<evidence type="ECO:0000313" key="4">
    <source>
        <dbReference type="EMBL" id="ATA82559.1"/>
    </source>
</evidence>
<name>A0A250FBP2_9FLAO</name>
<dbReference type="NCBIfam" id="TIGR04056">
    <property type="entry name" value="OMP_RagA_SusC"/>
    <property type="match status" value="1"/>
</dbReference>
<dbReference type="InterPro" id="IPR008969">
    <property type="entry name" value="CarboxyPept-like_regulatory"/>
</dbReference>
<dbReference type="KEGG" id="clk:CGC53_09490"/>
<proteinExistence type="inferred from homology"/>
<organism evidence="4 5">
    <name type="scientific">Capnocytophaga leadbetteri</name>
    <dbReference type="NCBI Taxonomy" id="327575"/>
    <lineage>
        <taxon>Bacteria</taxon>
        <taxon>Pseudomonadati</taxon>
        <taxon>Bacteroidota</taxon>
        <taxon>Flavobacteriia</taxon>
        <taxon>Flavobacteriales</taxon>
        <taxon>Flavobacteriaceae</taxon>
        <taxon>Capnocytophaga</taxon>
    </lineage>
</organism>
<evidence type="ECO:0000256" key="2">
    <source>
        <dbReference type="SAM" id="SignalP"/>
    </source>
</evidence>
<evidence type="ECO:0000259" key="3">
    <source>
        <dbReference type="Pfam" id="PF07715"/>
    </source>
</evidence>
<dbReference type="Pfam" id="PF07715">
    <property type="entry name" value="Plug"/>
    <property type="match status" value="1"/>
</dbReference>
<dbReference type="InterPro" id="IPR037066">
    <property type="entry name" value="Plug_dom_sf"/>
</dbReference>
<feature type="signal peptide" evidence="2">
    <location>
        <begin position="1"/>
        <end position="26"/>
    </location>
</feature>
<dbReference type="RefSeq" id="WP_095914553.1">
    <property type="nucleotide sequence ID" value="NZ_CP022384.1"/>
</dbReference>
<dbReference type="GO" id="GO:0009279">
    <property type="term" value="C:cell outer membrane"/>
    <property type="evidence" value="ECO:0007669"/>
    <property type="project" value="UniProtKB-SubCell"/>
</dbReference>
<keyword evidence="1" id="KW-0472">Membrane</keyword>
<dbReference type="Gene3D" id="2.60.40.1120">
    <property type="entry name" value="Carboxypeptidase-like, regulatory domain"/>
    <property type="match status" value="1"/>
</dbReference>
<dbReference type="InterPro" id="IPR023997">
    <property type="entry name" value="TonB-dep_OMP_SusC/RagA_CS"/>
</dbReference>
<dbReference type="AlphaFoldDB" id="A0A250FBP2"/>
<dbReference type="InterPro" id="IPR023996">
    <property type="entry name" value="TonB-dep_OMP_SusC/RagA"/>
</dbReference>
<dbReference type="InterPro" id="IPR012910">
    <property type="entry name" value="Plug_dom"/>
</dbReference>
<dbReference type="EMBL" id="CP022384">
    <property type="protein sequence ID" value="ATA82559.1"/>
    <property type="molecule type" value="Genomic_DNA"/>
</dbReference>
<dbReference type="SUPFAM" id="SSF49464">
    <property type="entry name" value="Carboxypeptidase regulatory domain-like"/>
    <property type="match status" value="1"/>
</dbReference>
<protein>
    <submittedName>
        <fullName evidence="4">SusC/RagA family TonB-linked outer membrane protein</fullName>
    </submittedName>
</protein>
<dbReference type="FunFam" id="2.60.40.1120:FF:000003">
    <property type="entry name" value="Outer membrane protein Omp121"/>
    <property type="match status" value="1"/>
</dbReference>
<reference evidence="5" key="1">
    <citation type="submission" date="2017-06" db="EMBL/GenBank/DDBJ databases">
        <title>Capnocytophaga spp. assemblies.</title>
        <authorList>
            <person name="Gulvik C.A."/>
        </authorList>
    </citation>
    <scope>NUCLEOTIDE SEQUENCE [LARGE SCALE GENOMIC DNA]</scope>
    <source>
        <strain evidence="5">H6253</strain>
    </source>
</reference>
<dbReference type="SUPFAM" id="SSF56935">
    <property type="entry name" value="Porins"/>
    <property type="match status" value="1"/>
</dbReference>
<feature type="chain" id="PRO_5013055229" evidence="2">
    <location>
        <begin position="27"/>
        <end position="1010"/>
    </location>
</feature>
<dbReference type="Gene3D" id="2.170.130.10">
    <property type="entry name" value="TonB-dependent receptor, plug domain"/>
    <property type="match status" value="1"/>
</dbReference>